<comment type="caution">
    <text evidence="3">The sequence shown here is derived from an EMBL/GenBank/DDBJ whole genome shotgun (WGS) entry which is preliminary data.</text>
</comment>
<feature type="region of interest" description="Disordered" evidence="1">
    <location>
        <begin position="322"/>
        <end position="363"/>
    </location>
</feature>
<evidence type="ECO:0000313" key="4">
    <source>
        <dbReference type="Proteomes" id="UP001315278"/>
    </source>
</evidence>
<feature type="compositionally biased region" description="Pro residues" evidence="1">
    <location>
        <begin position="180"/>
        <end position="196"/>
    </location>
</feature>
<keyword evidence="2" id="KW-0472">Membrane</keyword>
<feature type="compositionally biased region" description="Pro residues" evidence="1">
    <location>
        <begin position="349"/>
        <end position="358"/>
    </location>
</feature>
<evidence type="ECO:0000313" key="3">
    <source>
        <dbReference type="EMBL" id="MBR0794424.1"/>
    </source>
</evidence>
<feature type="region of interest" description="Disordered" evidence="1">
    <location>
        <begin position="80"/>
        <end position="100"/>
    </location>
</feature>
<feature type="region of interest" description="Disordered" evidence="1">
    <location>
        <begin position="375"/>
        <end position="492"/>
    </location>
</feature>
<protein>
    <submittedName>
        <fullName evidence="3">Uncharacterized protein</fullName>
    </submittedName>
</protein>
<keyword evidence="2" id="KW-1133">Transmembrane helix</keyword>
<keyword evidence="4" id="KW-1185">Reference proteome</keyword>
<keyword evidence="2" id="KW-0812">Transmembrane</keyword>
<feature type="region of interest" description="Disordered" evidence="1">
    <location>
        <begin position="238"/>
        <end position="308"/>
    </location>
</feature>
<feature type="compositionally biased region" description="Basic and acidic residues" evidence="1">
    <location>
        <begin position="445"/>
        <end position="463"/>
    </location>
</feature>
<organism evidence="3 4">
    <name type="scientific">Bradyrhizobium jicamae</name>
    <dbReference type="NCBI Taxonomy" id="280332"/>
    <lineage>
        <taxon>Bacteria</taxon>
        <taxon>Pseudomonadati</taxon>
        <taxon>Pseudomonadota</taxon>
        <taxon>Alphaproteobacteria</taxon>
        <taxon>Hyphomicrobiales</taxon>
        <taxon>Nitrobacteraceae</taxon>
        <taxon>Bradyrhizobium</taxon>
    </lineage>
</organism>
<feature type="compositionally biased region" description="Pro residues" evidence="1">
    <location>
        <begin position="84"/>
        <end position="96"/>
    </location>
</feature>
<feature type="compositionally biased region" description="Basic and acidic residues" evidence="1">
    <location>
        <begin position="247"/>
        <end position="262"/>
    </location>
</feature>
<feature type="compositionally biased region" description="Basic and acidic residues" evidence="1">
    <location>
        <begin position="269"/>
        <end position="295"/>
    </location>
</feature>
<dbReference type="Proteomes" id="UP001315278">
    <property type="component" value="Unassembled WGS sequence"/>
</dbReference>
<evidence type="ECO:0000256" key="1">
    <source>
        <dbReference type="SAM" id="MobiDB-lite"/>
    </source>
</evidence>
<dbReference type="EMBL" id="JAFCJH010000002">
    <property type="protein sequence ID" value="MBR0794424.1"/>
    <property type="molecule type" value="Genomic_DNA"/>
</dbReference>
<name>A0ABS5FCI8_9BRAD</name>
<dbReference type="RefSeq" id="WP_212491738.1">
    <property type="nucleotide sequence ID" value="NZ_JAFCJH010000002.1"/>
</dbReference>
<gene>
    <name evidence="3" type="ORF">JQ615_03375</name>
</gene>
<feature type="region of interest" description="Disordered" evidence="1">
    <location>
        <begin position="175"/>
        <end position="196"/>
    </location>
</feature>
<proteinExistence type="predicted"/>
<accession>A0ABS5FCI8</accession>
<sequence length="492" mass="51496">MSARRSAERRVGRIEKGPLVRFIGWILLLIGALLCATIAWAALGFLLMGIGLISLQVAERSRRRPDFSVVTPPGIDRALKSPGLQPPKFEPVPESAPPRQASRVARLAKSRGEPYDKEAWRVLIERDPDLAKLTQVLADYGPQYVDELAISYLAVPDKTRLGAIVDGIIARARDGQGVAPPAPASGSRPPPLPRPEPQIAIAAEGIRLGASRPSAPASTADELEASLIAAIEGSSIKATAAPVEPPRPARENRPSQPTRREPAFSSVPKDPKADLKPALKPDPEPGPRADPKAERSPPPLPEDERHAFELSLLAAIAEASVSRANPPKPAAPALVAKQDPESRTAPGEVNPPPAPLPAPASASAALEASLLAAITEASARRADPPKPVSPTEVTPEPDASSTSQDPKPAPRPASPAGHPDDSLLAALAEISGANLPGPAGPAKPEAAKDAANDTAKDTAKDASNEPLSAPDDDELGEMIRKFAPDSSFLRKQ</sequence>
<evidence type="ECO:0000256" key="2">
    <source>
        <dbReference type="SAM" id="Phobius"/>
    </source>
</evidence>
<reference evidence="4" key="1">
    <citation type="journal article" date="2021" name="ISME J.">
        <title>Evolutionary origin and ecological implication of a unique nif island in free-living Bradyrhizobium lineages.</title>
        <authorList>
            <person name="Tao J."/>
        </authorList>
    </citation>
    <scope>NUCLEOTIDE SEQUENCE [LARGE SCALE GENOMIC DNA]</scope>
    <source>
        <strain evidence="4">SZCCT0434</strain>
    </source>
</reference>
<feature type="transmembrane region" description="Helical" evidence="2">
    <location>
        <begin position="22"/>
        <end position="55"/>
    </location>
</feature>